<sequence>MVTENGIVLKRGYIDGFCRQSFIRDLQIKEEYDTMKNNIKRKDNIKSVTLVIDAYDDRKLEIPLEVWQVDIICRMLGLSVDTTNLDTYSMRSKEQVDSDMKIYYHTLRNIHNKE</sequence>
<evidence type="ECO:0000313" key="1">
    <source>
        <dbReference type="EMBL" id="EDR46397.1"/>
    </source>
</evidence>
<comment type="caution">
    <text evidence="1">The sequence shown here is derived from an EMBL/GenBank/DDBJ whole genome shotgun (WGS) entry which is preliminary data.</text>
</comment>
<organism evidence="1 2">
    <name type="scientific">Dorea formicigenerans ATCC 27755</name>
    <dbReference type="NCBI Taxonomy" id="411461"/>
    <lineage>
        <taxon>Bacteria</taxon>
        <taxon>Bacillati</taxon>
        <taxon>Bacillota</taxon>
        <taxon>Clostridia</taxon>
        <taxon>Lachnospirales</taxon>
        <taxon>Lachnospiraceae</taxon>
        <taxon>Dorea</taxon>
    </lineage>
</organism>
<dbReference type="STRING" id="411461.DORFOR_03009"/>
<evidence type="ECO:0000313" key="2">
    <source>
        <dbReference type="Proteomes" id="UP000005359"/>
    </source>
</evidence>
<dbReference type="PaxDb" id="411461-DORFOR_03009"/>
<protein>
    <submittedName>
        <fullName evidence="1">Uncharacterized protein</fullName>
    </submittedName>
</protein>
<name>B0G9P3_9FIRM</name>
<reference evidence="1 2" key="2">
    <citation type="submission" date="2007-10" db="EMBL/GenBank/DDBJ databases">
        <authorList>
            <person name="Fulton L."/>
            <person name="Clifton S."/>
            <person name="Fulton B."/>
            <person name="Xu J."/>
            <person name="Minx P."/>
            <person name="Pepin K.H."/>
            <person name="Johnson M."/>
            <person name="Thiruvilangam P."/>
            <person name="Bhonagiri V."/>
            <person name="Nash W.E."/>
            <person name="Wang C."/>
            <person name="Mardis E.R."/>
            <person name="Wilson R.K."/>
        </authorList>
    </citation>
    <scope>NUCLEOTIDE SEQUENCE [LARGE SCALE GENOMIC DNA]</scope>
    <source>
        <strain evidence="1 2">ATCC 27755</strain>
    </source>
</reference>
<gene>
    <name evidence="1" type="ORF">DORFOR_03009</name>
</gene>
<proteinExistence type="predicted"/>
<dbReference type="Proteomes" id="UP000005359">
    <property type="component" value="Unassembled WGS sequence"/>
</dbReference>
<accession>B0G9P3</accession>
<reference evidence="1 2" key="1">
    <citation type="submission" date="2007-10" db="EMBL/GenBank/DDBJ databases">
        <title>Draft genome sequence of Dorea formicigenerans(ATCC 27755).</title>
        <authorList>
            <person name="Sudarsanam P."/>
            <person name="Ley R."/>
            <person name="Guruge J."/>
            <person name="Turnbaugh P.J."/>
            <person name="Mahowald M."/>
            <person name="Liep D."/>
            <person name="Gordon J."/>
        </authorList>
    </citation>
    <scope>NUCLEOTIDE SEQUENCE [LARGE SCALE GENOMIC DNA]</scope>
    <source>
        <strain evidence="1 2">ATCC 27755</strain>
    </source>
</reference>
<dbReference type="EMBL" id="AAXA02000015">
    <property type="protein sequence ID" value="EDR46397.1"/>
    <property type="molecule type" value="Genomic_DNA"/>
</dbReference>
<dbReference type="AlphaFoldDB" id="B0G9P3"/>